<dbReference type="AlphaFoldDB" id="A0A9W6Y082"/>
<evidence type="ECO:0000313" key="2">
    <source>
        <dbReference type="Proteomes" id="UP001165121"/>
    </source>
</evidence>
<dbReference type="OrthoDB" id="17199at2759"/>
<proteinExistence type="predicted"/>
<evidence type="ECO:0000313" key="1">
    <source>
        <dbReference type="EMBL" id="GMF49268.1"/>
    </source>
</evidence>
<comment type="caution">
    <text evidence="1">The sequence shown here is derived from an EMBL/GenBank/DDBJ whole genome shotgun (WGS) entry which is preliminary data.</text>
</comment>
<dbReference type="Proteomes" id="UP001165121">
    <property type="component" value="Unassembled WGS sequence"/>
</dbReference>
<dbReference type="EMBL" id="BSXT01002508">
    <property type="protein sequence ID" value="GMF49268.1"/>
    <property type="molecule type" value="Genomic_DNA"/>
</dbReference>
<keyword evidence="2" id="KW-1185">Reference proteome</keyword>
<gene>
    <name evidence="1" type="ORF">Pfra01_001940400</name>
</gene>
<name>A0A9W6Y082_9STRA</name>
<protein>
    <submittedName>
        <fullName evidence="1">Unnamed protein product</fullName>
    </submittedName>
</protein>
<reference evidence="1" key="1">
    <citation type="submission" date="2023-04" db="EMBL/GenBank/DDBJ databases">
        <title>Phytophthora fragariaefolia NBRC 109709.</title>
        <authorList>
            <person name="Ichikawa N."/>
            <person name="Sato H."/>
            <person name="Tonouchi N."/>
        </authorList>
    </citation>
    <scope>NUCLEOTIDE SEQUENCE</scope>
    <source>
        <strain evidence="1">NBRC 109709</strain>
    </source>
</reference>
<sequence>MRPSHLPSGSLELELSGWRAVMVATKSDPNCVEPACADKMGFFKSSMGKTAKKSATQPKPATDDCPLDRQELGNATWGLVRAHLQ</sequence>
<organism evidence="1 2">
    <name type="scientific">Phytophthora fragariaefolia</name>
    <dbReference type="NCBI Taxonomy" id="1490495"/>
    <lineage>
        <taxon>Eukaryota</taxon>
        <taxon>Sar</taxon>
        <taxon>Stramenopiles</taxon>
        <taxon>Oomycota</taxon>
        <taxon>Peronosporomycetes</taxon>
        <taxon>Peronosporales</taxon>
        <taxon>Peronosporaceae</taxon>
        <taxon>Phytophthora</taxon>
    </lineage>
</organism>
<accession>A0A9W6Y082</accession>